<keyword evidence="3" id="KW-1185">Reference proteome</keyword>
<dbReference type="Proteomes" id="UP000032142">
    <property type="component" value="Unassembled WGS sequence"/>
</dbReference>
<gene>
    <name evidence="2" type="ORF">F383_18017</name>
</gene>
<keyword evidence="1" id="KW-0472">Membrane</keyword>
<reference evidence="3" key="1">
    <citation type="submission" date="2014-09" db="EMBL/GenBank/DDBJ databases">
        <authorList>
            <person name="Mudge J."/>
            <person name="Ramaraj T."/>
            <person name="Lindquist I.E."/>
            <person name="Bharti A.K."/>
            <person name="Sundararajan A."/>
            <person name="Cameron C.T."/>
            <person name="Woodward J.E."/>
            <person name="May G.D."/>
            <person name="Brubaker C."/>
            <person name="Broadhvest J."/>
            <person name="Wilkins T.A."/>
        </authorList>
    </citation>
    <scope>NUCLEOTIDE SEQUENCE</scope>
    <source>
        <strain evidence="3">cv. AKA8401</strain>
    </source>
</reference>
<organism evidence="2 3">
    <name type="scientific">Gossypium arboreum</name>
    <name type="common">Tree cotton</name>
    <name type="synonym">Gossypium nanking</name>
    <dbReference type="NCBI Taxonomy" id="29729"/>
    <lineage>
        <taxon>Eukaryota</taxon>
        <taxon>Viridiplantae</taxon>
        <taxon>Streptophyta</taxon>
        <taxon>Embryophyta</taxon>
        <taxon>Tracheophyta</taxon>
        <taxon>Spermatophyta</taxon>
        <taxon>Magnoliopsida</taxon>
        <taxon>eudicotyledons</taxon>
        <taxon>Gunneridae</taxon>
        <taxon>Pentapetalae</taxon>
        <taxon>rosids</taxon>
        <taxon>malvids</taxon>
        <taxon>Malvales</taxon>
        <taxon>Malvaceae</taxon>
        <taxon>Malvoideae</taxon>
        <taxon>Gossypium</taxon>
    </lineage>
</organism>
<keyword evidence="1" id="KW-1133">Transmembrane helix</keyword>
<evidence type="ECO:0000313" key="3">
    <source>
        <dbReference type="Proteomes" id="UP000032142"/>
    </source>
</evidence>
<evidence type="ECO:0000313" key="2">
    <source>
        <dbReference type="EMBL" id="KHG15104.1"/>
    </source>
</evidence>
<dbReference type="AlphaFoldDB" id="A0A0B0NTF3"/>
<sequence length="53" mass="6082">MLARKSRVPTSRTSSSATRGYARIGFAKNGDVPFSFTFEICILIFWSLYLYRV</sequence>
<protein>
    <submittedName>
        <fullName evidence="2">Uncharacterized protein</fullName>
    </submittedName>
</protein>
<name>A0A0B0NTF3_GOSAR</name>
<keyword evidence="1" id="KW-0812">Transmembrane</keyword>
<dbReference type="EMBL" id="KN402971">
    <property type="protein sequence ID" value="KHG15104.1"/>
    <property type="molecule type" value="Genomic_DNA"/>
</dbReference>
<accession>A0A0B0NTF3</accession>
<evidence type="ECO:0000256" key="1">
    <source>
        <dbReference type="SAM" id="Phobius"/>
    </source>
</evidence>
<feature type="transmembrane region" description="Helical" evidence="1">
    <location>
        <begin position="32"/>
        <end position="51"/>
    </location>
</feature>
<proteinExistence type="predicted"/>